<protein>
    <submittedName>
        <fullName evidence="1">Uncharacterized protein</fullName>
    </submittedName>
</protein>
<organism evidence="1 2">
    <name type="scientific">Paractinoplanes bogorensis</name>
    <dbReference type="NCBI Taxonomy" id="1610840"/>
    <lineage>
        <taxon>Bacteria</taxon>
        <taxon>Bacillati</taxon>
        <taxon>Actinomycetota</taxon>
        <taxon>Actinomycetes</taxon>
        <taxon>Micromonosporales</taxon>
        <taxon>Micromonosporaceae</taxon>
        <taxon>Paractinoplanes</taxon>
    </lineage>
</organism>
<sequence>MTDSDADSGADEGLLIVPAFEAGGRVERTGIALVHEGEHIVPAAGSEAVIGPGGPSQQVVWTFPVEVEVVGELTAAQVGAVTRQVFDELDMALRRRTGG</sequence>
<proteinExistence type="predicted"/>
<dbReference type="EMBL" id="JAHKKG010000018">
    <property type="protein sequence ID" value="MBU2670211.1"/>
    <property type="molecule type" value="Genomic_DNA"/>
</dbReference>
<dbReference type="RefSeq" id="WP_215795435.1">
    <property type="nucleotide sequence ID" value="NZ_JAHKKG010000018.1"/>
</dbReference>
<evidence type="ECO:0000313" key="1">
    <source>
        <dbReference type="EMBL" id="MBU2670211.1"/>
    </source>
</evidence>
<gene>
    <name evidence="1" type="ORF">KOI35_42595</name>
</gene>
<accession>A0ABS5Z3E4</accession>
<comment type="caution">
    <text evidence="1">The sequence shown here is derived from an EMBL/GenBank/DDBJ whole genome shotgun (WGS) entry which is preliminary data.</text>
</comment>
<name>A0ABS5Z3E4_9ACTN</name>
<keyword evidence="2" id="KW-1185">Reference proteome</keyword>
<evidence type="ECO:0000313" key="2">
    <source>
        <dbReference type="Proteomes" id="UP001519654"/>
    </source>
</evidence>
<reference evidence="1 2" key="1">
    <citation type="submission" date="2021-06" db="EMBL/GenBank/DDBJ databases">
        <title>Actinoplanes lichenicola sp. nov., and Actinoplanes ovalisporus sp. nov., isolated from lichen in Thailand.</title>
        <authorList>
            <person name="Saeng-In P."/>
            <person name="Kanchanasin P."/>
            <person name="Yuki M."/>
            <person name="Kudo T."/>
            <person name="Ohkuma M."/>
            <person name="Phongsopitanun W."/>
            <person name="Tanasupawat S."/>
        </authorList>
    </citation>
    <scope>NUCLEOTIDE SEQUENCE [LARGE SCALE GENOMIC DNA]</scope>
    <source>
        <strain evidence="1 2">NBRC 110975</strain>
    </source>
</reference>
<dbReference type="Proteomes" id="UP001519654">
    <property type="component" value="Unassembled WGS sequence"/>
</dbReference>